<dbReference type="SUPFAM" id="SSF48371">
    <property type="entry name" value="ARM repeat"/>
    <property type="match status" value="1"/>
</dbReference>
<name>A0AAY4DY58_9TELE</name>
<dbReference type="Pfam" id="PF21037">
    <property type="entry name" value="CCDC138_cc"/>
    <property type="match status" value="1"/>
</dbReference>
<evidence type="ECO:0000259" key="3">
    <source>
        <dbReference type="Pfam" id="PF21035"/>
    </source>
</evidence>
<reference evidence="5" key="2">
    <citation type="submission" date="2025-08" db="UniProtKB">
        <authorList>
            <consortium name="Ensembl"/>
        </authorList>
    </citation>
    <scope>IDENTIFICATION</scope>
</reference>
<evidence type="ECO:0000313" key="6">
    <source>
        <dbReference type="Proteomes" id="UP000694580"/>
    </source>
</evidence>
<gene>
    <name evidence="5" type="primary">STIM1</name>
</gene>
<dbReference type="InterPro" id="IPR048751">
    <property type="entry name" value="CCDC138_CC"/>
</dbReference>
<dbReference type="PANTHER" id="PTHR34523:SF1">
    <property type="entry name" value="COILED-COIL DOMAIN-CONTAINING PROTEIN 138"/>
    <property type="match status" value="1"/>
</dbReference>
<feature type="domain" description="Coiled-coil" evidence="3">
    <location>
        <begin position="334"/>
        <end position="610"/>
    </location>
</feature>
<dbReference type="Proteomes" id="UP000694580">
    <property type="component" value="Chromosome 9"/>
</dbReference>
<dbReference type="InterPro" id="IPR016024">
    <property type="entry name" value="ARM-type_fold"/>
</dbReference>
<feature type="region of interest" description="Disordered" evidence="2">
    <location>
        <begin position="1"/>
        <end position="21"/>
    </location>
</feature>
<organism evidence="5 6">
    <name type="scientific">Denticeps clupeoides</name>
    <name type="common">denticle herring</name>
    <dbReference type="NCBI Taxonomy" id="299321"/>
    <lineage>
        <taxon>Eukaryota</taxon>
        <taxon>Metazoa</taxon>
        <taxon>Chordata</taxon>
        <taxon>Craniata</taxon>
        <taxon>Vertebrata</taxon>
        <taxon>Euteleostomi</taxon>
        <taxon>Actinopterygii</taxon>
        <taxon>Neopterygii</taxon>
        <taxon>Teleostei</taxon>
        <taxon>Clupei</taxon>
        <taxon>Clupeiformes</taxon>
        <taxon>Denticipitoidei</taxon>
        <taxon>Denticipitidae</taxon>
        <taxon>Denticeps</taxon>
    </lineage>
</organism>
<keyword evidence="6" id="KW-1185">Reference proteome</keyword>
<keyword evidence="1" id="KW-0175">Coiled coil</keyword>
<feature type="domain" description="Coiled-coil-domain-containing protein 138 coiled-coil" evidence="4">
    <location>
        <begin position="234"/>
        <end position="292"/>
    </location>
</feature>
<reference evidence="5" key="3">
    <citation type="submission" date="2025-09" db="UniProtKB">
        <authorList>
            <consortium name="Ensembl"/>
        </authorList>
    </citation>
    <scope>IDENTIFICATION</scope>
</reference>
<accession>A0AAY4DY58</accession>
<evidence type="ECO:0000259" key="4">
    <source>
        <dbReference type="Pfam" id="PF21037"/>
    </source>
</evidence>
<protein>
    <submittedName>
        <fullName evidence="5">Uncharacterized protein</fullName>
    </submittedName>
</protein>
<dbReference type="PANTHER" id="PTHR34523">
    <property type="entry name" value="COILED-COIL DOMAIN-CONTAINING PROTEIN 138"/>
    <property type="match status" value="1"/>
</dbReference>
<sequence length="614" mass="69074">MSDSPDSDVEARKEKRGDAVTSDCEILAAREREPIMPNPECPPTSESIDEDIQSFDHALEELYKAVSNYPSQLDLADLSDDLDVDLHNEGTEADLEPNILSTDADVTLPSNFVRTSRCSSPEPTGFRREGMQEKHENSLNITFSLRGLGQVHQEMLKISEKLQLERKNQKQWAEELQERERQVEQREKSGFHHHDALLKISGLEEAVHHHIEALQEKHQREVSHLGVALKEKTKEIRRMKSSLDTMKELNDSLKKQLADVNEENKKLESHSRKVQARLENLQRKHEFSMAHKGRDAICSKVPESKIVKQEKPCSSGKQAKGPSHSSSLKLVVLLTDWVLDSNVARPGEGGGPWSLTPPPPPCSLHEKCSQALPVLAELFHQTTEAESVLHLPLLKFVHWSLSQLDHGGQHAVLTSTLRRLGEEMFRGPTNPNTSRKSRSCPLFKSPCLHTRLLATLIILRTISQVDTVAQALDVLLCAVRLEEGRALFLQYQALPALLAILRGGSPGLLALVIDVFMQMCAESWLLSHFLEACGSEDFFRSVTPLLRGSRLEVPQVEKLSMLLEKLSDVRKNKRLFEASGLHLLLQEMHRTADPSYTFLSFNLSSILFNLGQRP</sequence>
<feature type="coiled-coil region" evidence="1">
    <location>
        <begin position="229"/>
        <end position="284"/>
    </location>
</feature>
<dbReference type="InterPro" id="IPR048750">
    <property type="entry name" value="CCDC138_C"/>
</dbReference>
<evidence type="ECO:0000313" key="5">
    <source>
        <dbReference type="Ensembl" id="ENSDCDP00010050432.1"/>
    </source>
</evidence>
<evidence type="ECO:0000256" key="2">
    <source>
        <dbReference type="SAM" id="MobiDB-lite"/>
    </source>
</evidence>
<dbReference type="InterPro" id="IPR038798">
    <property type="entry name" value="CCDC138"/>
</dbReference>
<dbReference type="Gene3D" id="1.20.5.340">
    <property type="match status" value="1"/>
</dbReference>
<proteinExistence type="predicted"/>
<reference evidence="5 6" key="1">
    <citation type="submission" date="2020-06" db="EMBL/GenBank/DDBJ databases">
        <authorList>
            <consortium name="Wellcome Sanger Institute Data Sharing"/>
        </authorList>
    </citation>
    <scope>NUCLEOTIDE SEQUENCE [LARGE SCALE GENOMIC DNA]</scope>
</reference>
<evidence type="ECO:0000256" key="1">
    <source>
        <dbReference type="SAM" id="Coils"/>
    </source>
</evidence>
<dbReference type="GeneTree" id="ENSGT00940000168612"/>
<dbReference type="Ensembl" id="ENSDCDT00010060854.1">
    <property type="protein sequence ID" value="ENSDCDP00010050432.1"/>
    <property type="gene ID" value="ENSDCDG00010029910.1"/>
</dbReference>
<dbReference type="Pfam" id="PF21035">
    <property type="entry name" value="CCDC138_C"/>
    <property type="match status" value="1"/>
</dbReference>
<feature type="compositionally biased region" description="Basic and acidic residues" evidence="2">
    <location>
        <begin position="9"/>
        <end position="18"/>
    </location>
</feature>
<dbReference type="AlphaFoldDB" id="A0AAY4DY58"/>